<reference evidence="1 2" key="1">
    <citation type="journal article" date="2023" name="J. Hered.">
        <title>Chromosome-level genome of the wood stork (Mycteria americana) provides insight into avian chromosome evolution.</title>
        <authorList>
            <person name="Flamio R. Jr."/>
            <person name="Ramstad K.M."/>
        </authorList>
    </citation>
    <scope>NUCLEOTIDE SEQUENCE [LARGE SCALE GENOMIC DNA]</scope>
    <source>
        <strain evidence="1">JAX WOST 10</strain>
    </source>
</reference>
<name>A0AAN7RRM1_MYCAM</name>
<comment type="caution">
    <text evidence="1">The sequence shown here is derived from an EMBL/GenBank/DDBJ whole genome shotgun (WGS) entry which is preliminary data.</text>
</comment>
<accession>A0AAN7RRM1</accession>
<keyword evidence="2" id="KW-1185">Reference proteome</keyword>
<dbReference type="AlphaFoldDB" id="A0AAN7RRM1"/>
<dbReference type="Proteomes" id="UP001333110">
    <property type="component" value="Unassembled WGS sequence"/>
</dbReference>
<proteinExistence type="predicted"/>
<protein>
    <submittedName>
        <fullName evidence="1">Uncharacterized protein</fullName>
    </submittedName>
</protein>
<gene>
    <name evidence="1" type="ORF">QYF61_022411</name>
</gene>
<organism evidence="1 2">
    <name type="scientific">Mycteria americana</name>
    <name type="common">Wood stork</name>
    <dbReference type="NCBI Taxonomy" id="33587"/>
    <lineage>
        <taxon>Eukaryota</taxon>
        <taxon>Metazoa</taxon>
        <taxon>Chordata</taxon>
        <taxon>Craniata</taxon>
        <taxon>Vertebrata</taxon>
        <taxon>Euteleostomi</taxon>
        <taxon>Archelosauria</taxon>
        <taxon>Archosauria</taxon>
        <taxon>Dinosauria</taxon>
        <taxon>Saurischia</taxon>
        <taxon>Theropoda</taxon>
        <taxon>Coelurosauria</taxon>
        <taxon>Aves</taxon>
        <taxon>Neognathae</taxon>
        <taxon>Neoaves</taxon>
        <taxon>Aequornithes</taxon>
        <taxon>Ciconiiformes</taxon>
        <taxon>Ciconiidae</taxon>
        <taxon>Mycteria</taxon>
    </lineage>
</organism>
<evidence type="ECO:0000313" key="1">
    <source>
        <dbReference type="EMBL" id="KAK4805653.1"/>
    </source>
</evidence>
<evidence type="ECO:0000313" key="2">
    <source>
        <dbReference type="Proteomes" id="UP001333110"/>
    </source>
</evidence>
<dbReference type="EMBL" id="JAUNZN010000066">
    <property type="protein sequence ID" value="KAK4805653.1"/>
    <property type="molecule type" value="Genomic_DNA"/>
</dbReference>
<sequence>MSWQCAHAAQKANRNLGCIKSVASRSREVILPLCSALMRPHRGYCVQLWGSQHKKDMDLLEQPGEKKAPQDLIVAFQYLKGAYRKDGEGLCNRECSNRTKGNSFKLKEGRFRLDIRKKLFTVSVVRHKQVAQRSYGCHITGSVQGQMIRWVENWLDYQVQRVVTMEEWADQNVMRVKKSKARF</sequence>
<dbReference type="PANTHER" id="PTHR33332">
    <property type="entry name" value="REVERSE TRANSCRIPTASE DOMAIN-CONTAINING PROTEIN"/>
    <property type="match status" value="1"/>
</dbReference>